<name>A0A8T1ZTU4_ARASU</name>
<dbReference type="PANTHER" id="PTHR35317">
    <property type="entry name" value="OS04G0629600 PROTEIN"/>
    <property type="match status" value="1"/>
</dbReference>
<dbReference type="InterPro" id="IPR001878">
    <property type="entry name" value="Znf_CCHC"/>
</dbReference>
<dbReference type="EMBL" id="JAEFBJ010000010">
    <property type="protein sequence ID" value="KAG7564248.1"/>
    <property type="molecule type" value="Genomic_DNA"/>
</dbReference>
<dbReference type="Proteomes" id="UP000694251">
    <property type="component" value="Chromosome 10"/>
</dbReference>
<keyword evidence="1" id="KW-0863">Zinc-finger</keyword>
<proteinExistence type="predicted"/>
<protein>
    <submittedName>
        <fullName evidence="3">Zinc finger CCHC-type</fullName>
    </submittedName>
</protein>
<evidence type="ECO:0000259" key="2">
    <source>
        <dbReference type="PROSITE" id="PS50158"/>
    </source>
</evidence>
<evidence type="ECO:0000313" key="4">
    <source>
        <dbReference type="Proteomes" id="UP000694251"/>
    </source>
</evidence>
<keyword evidence="4" id="KW-1185">Reference proteome</keyword>
<sequence>MLDHRGYGHWKTRMMQLIRGQGEYAWTAVEDGWEHPFSTTEAGLKVKKQKANWTDKEKNLSKFNARAMNAIYSCIDDDEFNLVQGSENAKQMWDILEKTHEGNTGVKYTRLDQLATDLENLKMDPSETIVQFSSKLSGIANEAKSLGKTYKEKKLVNKMLRCLPPKYAAHKAVMRVSGNTYTLKYEDLVGILKSEEMEGTEYQRNQNKVINFKANEENGPDPLQEIIENLSLMARNFGKALKRVEKVTAHQIHSTSYSITTLDPEVEYPQSSLTRATRPHTRSPHSTLSALRIENSGKSYYHPVRKRKELKCYECNGFGHVKSECPSTQKGKEKSLLSFSESDSYSDGEVEPTLNFVAFSAKDENGSSEDSDLDNDDGKEISDNYKTLYDSWISLSNDKLQLTKENMMLVAQEMAQAMIHGNNILEGFWAEVVSTACYIVNMVYVKPGTKTTPYEIWKRKSPNLSHLRVFGCVCYILNNKEQLGKFASRSDEGIFLGYSTNSSAYKMYNKRTNVIGDAVNVVFDDKSRFMLPPVQDESTAAPATKVIEEPATKIIEASATDETEGVAVEKTDEAEEENELQSSPVTHLHKKLIVHRNHSAADVIRDLNERKTRGVQLDFHEMLQHSCMEEPKTIVATLEDEFWYGACTEELNQFTRNDVWDLVPRPAHINVVGTK</sequence>
<evidence type="ECO:0000313" key="3">
    <source>
        <dbReference type="EMBL" id="KAG7564248.1"/>
    </source>
</evidence>
<dbReference type="PROSITE" id="PS50158">
    <property type="entry name" value="ZF_CCHC"/>
    <property type="match status" value="1"/>
</dbReference>
<reference evidence="3 4" key="1">
    <citation type="submission" date="2020-12" db="EMBL/GenBank/DDBJ databases">
        <title>Concerted genomic and epigenomic changes stabilize Arabidopsis allopolyploids.</title>
        <authorList>
            <person name="Chen Z."/>
        </authorList>
    </citation>
    <scope>NUCLEOTIDE SEQUENCE [LARGE SCALE GENOMIC DNA]</scope>
    <source>
        <strain evidence="3">As9502</strain>
        <tissue evidence="3">Leaf</tissue>
    </source>
</reference>
<dbReference type="GO" id="GO:0008270">
    <property type="term" value="F:zinc ion binding"/>
    <property type="evidence" value="ECO:0007669"/>
    <property type="project" value="UniProtKB-KW"/>
</dbReference>
<dbReference type="OrthoDB" id="1112795at2759"/>
<dbReference type="SMART" id="SM00343">
    <property type="entry name" value="ZnF_C2HC"/>
    <property type="match status" value="1"/>
</dbReference>
<dbReference type="PANTHER" id="PTHR35317:SF35">
    <property type="entry name" value="DUF4219 DOMAIN-CONTAINING PROTEIN"/>
    <property type="match status" value="1"/>
</dbReference>
<dbReference type="Pfam" id="PF14223">
    <property type="entry name" value="Retrotran_gag_2"/>
    <property type="match status" value="1"/>
</dbReference>
<accession>A0A8T1ZTU4</accession>
<feature type="domain" description="CCHC-type" evidence="2">
    <location>
        <begin position="311"/>
        <end position="327"/>
    </location>
</feature>
<keyword evidence="1" id="KW-0479">Metal-binding</keyword>
<comment type="caution">
    <text evidence="3">The sequence shown here is derived from an EMBL/GenBank/DDBJ whole genome shotgun (WGS) entry which is preliminary data.</text>
</comment>
<gene>
    <name evidence="3" type="ORF">ISN44_As10g010170</name>
</gene>
<organism evidence="3 4">
    <name type="scientific">Arabidopsis suecica</name>
    <name type="common">Swedish thale-cress</name>
    <name type="synonym">Cardaminopsis suecica</name>
    <dbReference type="NCBI Taxonomy" id="45249"/>
    <lineage>
        <taxon>Eukaryota</taxon>
        <taxon>Viridiplantae</taxon>
        <taxon>Streptophyta</taxon>
        <taxon>Embryophyta</taxon>
        <taxon>Tracheophyta</taxon>
        <taxon>Spermatophyta</taxon>
        <taxon>Magnoliopsida</taxon>
        <taxon>eudicotyledons</taxon>
        <taxon>Gunneridae</taxon>
        <taxon>Pentapetalae</taxon>
        <taxon>rosids</taxon>
        <taxon>malvids</taxon>
        <taxon>Brassicales</taxon>
        <taxon>Brassicaceae</taxon>
        <taxon>Camelineae</taxon>
        <taxon>Arabidopsis</taxon>
    </lineage>
</organism>
<evidence type="ECO:0000256" key="1">
    <source>
        <dbReference type="PROSITE-ProRule" id="PRU00047"/>
    </source>
</evidence>
<dbReference type="AlphaFoldDB" id="A0A8T1ZTU4"/>
<dbReference type="GO" id="GO:0003676">
    <property type="term" value="F:nucleic acid binding"/>
    <property type="evidence" value="ECO:0007669"/>
    <property type="project" value="InterPro"/>
</dbReference>
<dbReference type="Pfam" id="PF25597">
    <property type="entry name" value="SH3_retrovirus"/>
    <property type="match status" value="1"/>
</dbReference>
<dbReference type="InterPro" id="IPR057670">
    <property type="entry name" value="SH3_retrovirus"/>
</dbReference>
<keyword evidence="1" id="KW-0862">Zinc</keyword>